<feature type="transmembrane region" description="Helical" evidence="1">
    <location>
        <begin position="16"/>
        <end position="36"/>
    </location>
</feature>
<feature type="transmembrane region" description="Helical" evidence="1">
    <location>
        <begin position="65"/>
        <end position="91"/>
    </location>
</feature>
<reference evidence="2 3" key="1">
    <citation type="submission" date="2018-04" db="EMBL/GenBank/DDBJ databases">
        <title>Genomic Encyclopedia of Archaeal and Bacterial Type Strains, Phase II (KMG-II): from individual species to whole genera.</title>
        <authorList>
            <person name="Goeker M."/>
        </authorList>
    </citation>
    <scope>NUCLEOTIDE SEQUENCE [LARGE SCALE GENOMIC DNA]</scope>
    <source>
        <strain evidence="2 3">DSM 29955</strain>
    </source>
</reference>
<dbReference type="AlphaFoldDB" id="A0A2T6KHD4"/>
<dbReference type="InterPro" id="IPR018723">
    <property type="entry name" value="DUF2254_membrane"/>
</dbReference>
<proteinExistence type="predicted"/>
<accession>A0A2T6KHD4</accession>
<dbReference type="OrthoDB" id="2955631at2"/>
<keyword evidence="1" id="KW-0472">Membrane</keyword>
<evidence type="ECO:0000256" key="1">
    <source>
        <dbReference type="SAM" id="Phobius"/>
    </source>
</evidence>
<protein>
    <submittedName>
        <fullName evidence="2">Putative membrane protein</fullName>
    </submittedName>
</protein>
<dbReference type="RefSeq" id="WP_108386506.1">
    <property type="nucleotide sequence ID" value="NZ_QBUD01000005.1"/>
</dbReference>
<keyword evidence="3" id="KW-1185">Reference proteome</keyword>
<evidence type="ECO:0000313" key="2">
    <source>
        <dbReference type="EMBL" id="PUB14929.1"/>
    </source>
</evidence>
<comment type="caution">
    <text evidence="2">The sequence shown here is derived from an EMBL/GenBank/DDBJ whole genome shotgun (WGS) entry which is preliminary data.</text>
</comment>
<keyword evidence="1" id="KW-1133">Transmembrane helix</keyword>
<name>A0A2T6KHD4_9RHOB</name>
<sequence length="411" mass="44842">MGKGALLLKLLQDVRASYWFLPSILVLLGLVLASAMQWVDRNIAMLPVGLPADVIATQAEGARSLLAVIAQSIIGVTGVMFSMTIVAVSFASGNFGPRLIENFMRDQGNQWSLGILIATFVYAIVVLSSVLDGVTGGVTEFVPQYSLLVALGLTLLCVFTMIYFVHHVPETINVSRISASLGTRLEAQLRGLIDARSDPHEPVDWPTRAASVHVNSVRSGYIQTCNFERLHDLADTHNWYIEMEPAIGDFINTETHVFAVWAGDALTDAQITDLQDCFAVGMERTENQNPSFLAHQLVEMIARALSPGVNDPYTALDCLNRLSAALTVASVYDGGLDGMNTGRVRHQVLDFERLFSVTFPQCAQYIKPDDLTRKHALGLLEQLAAVARTSDKSVISAEIEQLSSYDGATER</sequence>
<organism evidence="2 3">
    <name type="scientific">Yoonia sediminilitoris</name>
    <dbReference type="NCBI Taxonomy" id="1286148"/>
    <lineage>
        <taxon>Bacteria</taxon>
        <taxon>Pseudomonadati</taxon>
        <taxon>Pseudomonadota</taxon>
        <taxon>Alphaproteobacteria</taxon>
        <taxon>Rhodobacterales</taxon>
        <taxon>Paracoccaceae</taxon>
        <taxon>Yoonia</taxon>
    </lineage>
</organism>
<feature type="transmembrane region" description="Helical" evidence="1">
    <location>
        <begin position="111"/>
        <end position="133"/>
    </location>
</feature>
<dbReference type="Pfam" id="PF10011">
    <property type="entry name" value="DUF2254"/>
    <property type="match status" value="1"/>
</dbReference>
<dbReference type="EMBL" id="QBUD01000005">
    <property type="protein sequence ID" value="PUB14929.1"/>
    <property type="molecule type" value="Genomic_DNA"/>
</dbReference>
<evidence type="ECO:0000313" key="3">
    <source>
        <dbReference type="Proteomes" id="UP000244523"/>
    </source>
</evidence>
<gene>
    <name evidence="2" type="ORF">C8N45_105152</name>
</gene>
<feature type="transmembrane region" description="Helical" evidence="1">
    <location>
        <begin position="145"/>
        <end position="165"/>
    </location>
</feature>
<keyword evidence="1" id="KW-0812">Transmembrane</keyword>
<dbReference type="Proteomes" id="UP000244523">
    <property type="component" value="Unassembled WGS sequence"/>
</dbReference>